<sequence>MELPVLNFPEKYNFQIKEDKSLLHIFDEVRKKWLILTPEEWVRQHIIFYLQSSKKISHSAFIIEKKIILNHQTKRLDILLYKRSEPRLLVECKAPGIPLTQNTFEQAARYNTQIKSKYILLSNGLKHIYFKYDFFINQYMVVNDFDWV</sequence>
<protein>
    <submittedName>
        <fullName evidence="2">Type I restriction enzyme R protein N terminus (HSDR_N)</fullName>
    </submittedName>
</protein>
<dbReference type="Proteomes" id="UP000182761">
    <property type="component" value="Unassembled WGS sequence"/>
</dbReference>
<accession>A0A0X3AMX8</accession>
<dbReference type="RefSeq" id="WP_055424681.1">
    <property type="nucleotide sequence ID" value="NZ_FCOR01000001.1"/>
</dbReference>
<dbReference type="AlphaFoldDB" id="A0A0X3AMX8"/>
<feature type="domain" description="Type I restriction enzyme R protein N-terminal" evidence="1">
    <location>
        <begin position="38"/>
        <end position="144"/>
    </location>
</feature>
<proteinExistence type="predicted"/>
<evidence type="ECO:0000259" key="1">
    <source>
        <dbReference type="Pfam" id="PF13588"/>
    </source>
</evidence>
<evidence type="ECO:0000313" key="3">
    <source>
        <dbReference type="Proteomes" id="UP000182761"/>
    </source>
</evidence>
<evidence type="ECO:0000313" key="2">
    <source>
        <dbReference type="EMBL" id="CVK15228.1"/>
    </source>
</evidence>
<dbReference type="InterPro" id="IPR029464">
    <property type="entry name" value="HSDR_N"/>
</dbReference>
<dbReference type="Gene3D" id="3.90.1570.30">
    <property type="match status" value="1"/>
</dbReference>
<keyword evidence="3" id="KW-1185">Reference proteome</keyword>
<dbReference type="Pfam" id="PF13588">
    <property type="entry name" value="HSDR_N_2"/>
    <property type="match status" value="1"/>
</dbReference>
<name>A0A0X3AMX8_9FLAO</name>
<dbReference type="EMBL" id="FCOR01000001">
    <property type="protein sequence ID" value="CVK15228.1"/>
    <property type="molecule type" value="Genomic_DNA"/>
</dbReference>
<reference evidence="2 3" key="1">
    <citation type="submission" date="2016-01" db="EMBL/GenBank/DDBJ databases">
        <authorList>
            <person name="McClelland M."/>
            <person name="Jain A."/>
            <person name="Saraogi P."/>
            <person name="Mendelson R."/>
            <person name="Westerman R."/>
            <person name="SanMiguel P."/>
            <person name="Csonka L."/>
        </authorList>
    </citation>
    <scope>NUCLEOTIDE SEQUENCE [LARGE SCALE GENOMIC DNA]</scope>
    <source>
        <strain evidence="2 3">R-53146</strain>
    </source>
</reference>
<organism evidence="2 3">
    <name type="scientific">Apibacter mensalis</name>
    <dbReference type="NCBI Taxonomy" id="1586267"/>
    <lineage>
        <taxon>Bacteria</taxon>
        <taxon>Pseudomonadati</taxon>
        <taxon>Bacteroidota</taxon>
        <taxon>Flavobacteriia</taxon>
        <taxon>Flavobacteriales</taxon>
        <taxon>Weeksellaceae</taxon>
        <taxon>Apibacter</taxon>
    </lineage>
</organism>
<dbReference type="OrthoDB" id="9790377at2"/>
<gene>
    <name evidence="2" type="ORF">Ga0061079_10140</name>
</gene>
<dbReference type="STRING" id="1586267.GCA_001418685_00039"/>